<dbReference type="EMBL" id="RCHU01000060">
    <property type="protein sequence ID" value="TKS16455.1"/>
    <property type="molecule type" value="Genomic_DNA"/>
</dbReference>
<protein>
    <submittedName>
        <fullName evidence="1">Uncharacterized protein</fullName>
    </submittedName>
</protein>
<organism evidence="1">
    <name type="scientific">Populus alba</name>
    <name type="common">White poplar</name>
    <dbReference type="NCBI Taxonomy" id="43335"/>
    <lineage>
        <taxon>Eukaryota</taxon>
        <taxon>Viridiplantae</taxon>
        <taxon>Streptophyta</taxon>
        <taxon>Embryophyta</taxon>
        <taxon>Tracheophyta</taxon>
        <taxon>Spermatophyta</taxon>
        <taxon>Magnoliopsida</taxon>
        <taxon>eudicotyledons</taxon>
        <taxon>Gunneridae</taxon>
        <taxon>Pentapetalae</taxon>
        <taxon>rosids</taxon>
        <taxon>fabids</taxon>
        <taxon>Malpighiales</taxon>
        <taxon>Salicaceae</taxon>
        <taxon>Saliceae</taxon>
        <taxon>Populus</taxon>
    </lineage>
</organism>
<dbReference type="AlphaFoldDB" id="A0A4U5R4R0"/>
<gene>
    <name evidence="1" type="ORF">D5086_0000022820</name>
</gene>
<proteinExistence type="predicted"/>
<reference evidence="1" key="1">
    <citation type="submission" date="2018-10" db="EMBL/GenBank/DDBJ databases">
        <title>Population genomic analysis revealed the cold adaptation of white poplar.</title>
        <authorList>
            <person name="Liu Y.-J."/>
        </authorList>
    </citation>
    <scope>NUCLEOTIDE SEQUENCE [LARGE SCALE GENOMIC DNA]</scope>
    <source>
        <strain evidence="1">PAL-ZL1</strain>
    </source>
</reference>
<accession>A0A4U5R4R0</accession>
<sequence length="119" mass="12538">MELLRLTVNDGEAAGCAVAGARLHLLPLFFGPVHADDGLWAVVELAGGGGWLLWRSSLMKPKEKKRESFGGRSWEAMVAVEGAGSPIVRLALGHKAGEEGSEMVWGKRGKSQVAEGEGG</sequence>
<evidence type="ECO:0000313" key="1">
    <source>
        <dbReference type="EMBL" id="TKS16455.1"/>
    </source>
</evidence>
<comment type="caution">
    <text evidence="1">The sequence shown here is derived from an EMBL/GenBank/DDBJ whole genome shotgun (WGS) entry which is preliminary data.</text>
</comment>
<name>A0A4U5R4R0_POPAL</name>